<reference evidence="3" key="1">
    <citation type="submission" date="2018-11" db="EMBL/GenBank/DDBJ databases">
        <authorList>
            <person name="Alioto T."/>
            <person name="Alioto T."/>
        </authorList>
    </citation>
    <scope>NUCLEOTIDE SEQUENCE</scope>
</reference>
<name>A0A8B6EWR9_MYTGA</name>
<dbReference type="GO" id="GO:0043027">
    <property type="term" value="F:cysteine-type endopeptidase inhibitor activity involved in apoptotic process"/>
    <property type="evidence" value="ECO:0007669"/>
    <property type="project" value="TreeGrafter"/>
</dbReference>
<dbReference type="Pfam" id="PF00653">
    <property type="entry name" value="BIR"/>
    <property type="match status" value="2"/>
</dbReference>
<protein>
    <submittedName>
        <fullName evidence="3">Baculoviral IAP repeat-containing protein 2/3</fullName>
    </submittedName>
</protein>
<dbReference type="InterPro" id="IPR050784">
    <property type="entry name" value="IAP"/>
</dbReference>
<dbReference type="Gene3D" id="1.10.1170.10">
    <property type="entry name" value="Inhibitor Of Apoptosis Protein (2mihbC-IAP-1), Chain A"/>
    <property type="match status" value="2"/>
</dbReference>
<dbReference type="FunFam" id="1.10.1170.10:FF:000003">
    <property type="entry name" value="E3 ubiquitin-protein ligase XIAP"/>
    <property type="match status" value="1"/>
</dbReference>
<dbReference type="SMART" id="SM00238">
    <property type="entry name" value="BIR"/>
    <property type="match status" value="2"/>
</dbReference>
<evidence type="ECO:0000256" key="2">
    <source>
        <dbReference type="SAM" id="MobiDB-lite"/>
    </source>
</evidence>
<dbReference type="CDD" id="cd00022">
    <property type="entry name" value="BIR"/>
    <property type="match status" value="2"/>
</dbReference>
<dbReference type="GO" id="GO:0043066">
    <property type="term" value="P:negative regulation of apoptotic process"/>
    <property type="evidence" value="ECO:0007669"/>
    <property type="project" value="TreeGrafter"/>
</dbReference>
<dbReference type="OrthoDB" id="6102795at2759"/>
<dbReference type="SUPFAM" id="SSF57924">
    <property type="entry name" value="Inhibitor of apoptosis (IAP) repeat"/>
    <property type="match status" value="2"/>
</dbReference>
<dbReference type="GO" id="GO:0005634">
    <property type="term" value="C:nucleus"/>
    <property type="evidence" value="ECO:0007669"/>
    <property type="project" value="TreeGrafter"/>
</dbReference>
<dbReference type="GO" id="GO:0006915">
    <property type="term" value="P:apoptotic process"/>
    <property type="evidence" value="ECO:0007669"/>
    <property type="project" value="UniProtKB-KW"/>
</dbReference>
<dbReference type="PROSITE" id="PS01282">
    <property type="entry name" value="BIR_REPEAT_1"/>
    <property type="match status" value="1"/>
</dbReference>
<proteinExistence type="predicted"/>
<organism evidence="3 4">
    <name type="scientific">Mytilus galloprovincialis</name>
    <name type="common">Mediterranean mussel</name>
    <dbReference type="NCBI Taxonomy" id="29158"/>
    <lineage>
        <taxon>Eukaryota</taxon>
        <taxon>Metazoa</taxon>
        <taxon>Spiralia</taxon>
        <taxon>Lophotrochozoa</taxon>
        <taxon>Mollusca</taxon>
        <taxon>Bivalvia</taxon>
        <taxon>Autobranchia</taxon>
        <taxon>Pteriomorphia</taxon>
        <taxon>Mytilida</taxon>
        <taxon>Mytiloidea</taxon>
        <taxon>Mytilidae</taxon>
        <taxon>Mytilinae</taxon>
        <taxon>Mytilus</taxon>
    </lineage>
</organism>
<dbReference type="AlphaFoldDB" id="A0A8B6EWR9"/>
<accession>A0A8B6EWR9</accession>
<keyword evidence="4" id="KW-1185">Reference proteome</keyword>
<evidence type="ECO:0000313" key="4">
    <source>
        <dbReference type="Proteomes" id="UP000596742"/>
    </source>
</evidence>
<dbReference type="EMBL" id="UYJE01005855">
    <property type="protein sequence ID" value="VDI40950.1"/>
    <property type="molecule type" value="Genomic_DNA"/>
</dbReference>
<dbReference type="GO" id="GO:0005737">
    <property type="term" value="C:cytoplasm"/>
    <property type="evidence" value="ECO:0007669"/>
    <property type="project" value="TreeGrafter"/>
</dbReference>
<gene>
    <name evidence="3" type="ORF">MGAL_10B057162</name>
</gene>
<dbReference type="PANTHER" id="PTHR10044:SF139">
    <property type="entry name" value="DEATH-ASSOCIATED INHIBITOR OF APOPTOSIS 2"/>
    <property type="match status" value="1"/>
</dbReference>
<comment type="caution">
    <text evidence="3">The sequence shown here is derived from an EMBL/GenBank/DDBJ whole genome shotgun (WGS) entry which is preliminary data.</text>
</comment>
<dbReference type="PROSITE" id="PS50143">
    <property type="entry name" value="BIR_REPEAT_2"/>
    <property type="match status" value="2"/>
</dbReference>
<feature type="region of interest" description="Disordered" evidence="2">
    <location>
        <begin position="325"/>
        <end position="344"/>
    </location>
</feature>
<sequence>MDTYFDCIANGRRTNDSMSTEMLRLFSLRNFPRNINISMVRLAGAGFYSTGNSTETKCFVCEVMYRDWISGDDPMHIHRQISPSCDLVVNSNRQDTIGEKLQNVRRRELLEVQPFNLNVLSSVHDTLHSNENNCLSNVLTSEQKHTDIGDITSSDRHFHHHDIVEDQPTIVSLQWSQSNTSNAYSDKNPTSNCKNNSHNIGKTNNSTACNYEKGSSNNQRDIGIQNQIPRYVSYAPLQVRISSFEGWPGYLNQTPREMALAGFLFAGYHDYTRCFHCGGGLRNWDAGDDPWVEHARWFPQCGFLKQNKGENFIQAVLKKHYMDKKGNENSTYSPKNHKEDRTVTSNRNTTMASTSVAGLDKSNMCTPNYQVLEQSNSSLGIQAVTDDSTTVTSRVNITCNSVSTTNMEHTERRILQTIAARTVIEMGFTSQQVMDAVNKIQRLNSGEGGTNVSATDIMNVLLREDHQQTTEVLNVQKTSAAEGSWRLF</sequence>
<evidence type="ECO:0000313" key="3">
    <source>
        <dbReference type="EMBL" id="VDI40950.1"/>
    </source>
</evidence>
<dbReference type="InterPro" id="IPR001370">
    <property type="entry name" value="BIR_rpt"/>
</dbReference>
<keyword evidence="1" id="KW-0053">Apoptosis</keyword>
<evidence type="ECO:0000256" key="1">
    <source>
        <dbReference type="ARBA" id="ARBA00022703"/>
    </source>
</evidence>
<dbReference type="Proteomes" id="UP000596742">
    <property type="component" value="Unassembled WGS sequence"/>
</dbReference>
<dbReference type="PANTHER" id="PTHR10044">
    <property type="entry name" value="INHIBITOR OF APOPTOSIS"/>
    <property type="match status" value="1"/>
</dbReference>
<dbReference type="GO" id="GO:0051726">
    <property type="term" value="P:regulation of cell cycle"/>
    <property type="evidence" value="ECO:0007669"/>
    <property type="project" value="TreeGrafter"/>
</dbReference>